<dbReference type="SMART" id="SM00448">
    <property type="entry name" value="REC"/>
    <property type="match status" value="1"/>
</dbReference>
<dbReference type="InterPro" id="IPR001789">
    <property type="entry name" value="Sig_transdc_resp-reg_receiver"/>
</dbReference>
<dbReference type="PROSITE" id="PS00676">
    <property type="entry name" value="SIGMA54_INTERACT_2"/>
    <property type="match status" value="1"/>
</dbReference>
<dbReference type="SUPFAM" id="SSF52540">
    <property type="entry name" value="P-loop containing nucleoside triphosphate hydrolases"/>
    <property type="match status" value="1"/>
</dbReference>
<evidence type="ECO:0000259" key="8">
    <source>
        <dbReference type="PROSITE" id="PS50110"/>
    </source>
</evidence>
<feature type="domain" description="Response regulatory" evidence="8">
    <location>
        <begin position="2"/>
        <end position="116"/>
    </location>
</feature>
<dbReference type="InterPro" id="IPR025944">
    <property type="entry name" value="Sigma_54_int_dom_CS"/>
</dbReference>
<dbReference type="GO" id="GO:0005524">
    <property type="term" value="F:ATP binding"/>
    <property type="evidence" value="ECO:0007669"/>
    <property type="project" value="UniProtKB-KW"/>
</dbReference>
<organism evidence="9">
    <name type="scientific">Caldithrix abyssi</name>
    <dbReference type="NCBI Taxonomy" id="187145"/>
    <lineage>
        <taxon>Bacteria</taxon>
        <taxon>Pseudomonadati</taxon>
        <taxon>Calditrichota</taxon>
        <taxon>Calditrichia</taxon>
        <taxon>Calditrichales</taxon>
        <taxon>Calditrichaceae</taxon>
        <taxon>Caldithrix</taxon>
    </lineage>
</organism>
<dbReference type="PROSITE" id="PS50045">
    <property type="entry name" value="SIGMA54_INTERACT_4"/>
    <property type="match status" value="1"/>
</dbReference>
<dbReference type="FunFam" id="3.40.50.300:FF:000006">
    <property type="entry name" value="DNA-binding transcriptional regulator NtrC"/>
    <property type="match status" value="1"/>
</dbReference>
<dbReference type="SUPFAM" id="SSF52172">
    <property type="entry name" value="CheY-like"/>
    <property type="match status" value="1"/>
</dbReference>
<accession>A0A7V5RQ50</accession>
<dbReference type="Gene3D" id="3.40.50.300">
    <property type="entry name" value="P-loop containing nucleotide triphosphate hydrolases"/>
    <property type="match status" value="1"/>
</dbReference>
<evidence type="ECO:0000256" key="3">
    <source>
        <dbReference type="ARBA" id="ARBA00023015"/>
    </source>
</evidence>
<dbReference type="Gene3D" id="1.10.10.60">
    <property type="entry name" value="Homeodomain-like"/>
    <property type="match status" value="1"/>
</dbReference>
<dbReference type="CDD" id="cd00009">
    <property type="entry name" value="AAA"/>
    <property type="match status" value="1"/>
</dbReference>
<keyword evidence="4" id="KW-0238">DNA-binding</keyword>
<dbReference type="Proteomes" id="UP000885771">
    <property type="component" value="Unassembled WGS sequence"/>
</dbReference>
<keyword evidence="1" id="KW-0547">Nucleotide-binding</keyword>
<dbReference type="InterPro" id="IPR025943">
    <property type="entry name" value="Sigma_54_int_dom_ATP-bd_2"/>
</dbReference>
<keyword evidence="5" id="KW-0804">Transcription</keyword>
<feature type="domain" description="Sigma-54 factor interaction" evidence="7">
    <location>
        <begin position="141"/>
        <end position="367"/>
    </location>
</feature>
<dbReference type="Pfam" id="PF02954">
    <property type="entry name" value="HTH_8"/>
    <property type="match status" value="1"/>
</dbReference>
<dbReference type="SUPFAM" id="SSF46689">
    <property type="entry name" value="Homeodomain-like"/>
    <property type="match status" value="1"/>
</dbReference>
<dbReference type="InterPro" id="IPR002078">
    <property type="entry name" value="Sigma_54_int"/>
</dbReference>
<sequence length="447" mass="50360">MRVLLIDDDFNLNKVIGYQLEKNGYQVESSSNGREGIERFKKGGHDIVISDIQMPDVSGIEVLREVRRLNKKTVIIMITAYGSVDNAIEACRMGADDYISKPFGQEQLLFTIEKAVRLRSLQSENIELKTELTDKFRFDNMVANSGPMQNVLRVTQKVAASNATVLILGESGTGKELIARAIHYNSPRKEKPLVTVNCPSIPNNLLESELFGHVKGAFTGAVKDRPGKFEQADGGTIFLDEIGDLHEELQAKLLRVLQEHEFDRVGGNRPIRVDVRVIAATNQNLLELVKQKKFREDLYYRLSVVPINLPALRDRREDIPFLVDFFLKKNYGGQSYSISPEVIAALKAYDWPGNVRELENVIERMVTLAADNTLTMADLPEYIQLEGHDPSSFSIKIPDEGISLDSVERLVIKEVLKRSSGNQSQAARMLQIPRHVLLYRIKKLGLE</sequence>
<evidence type="ECO:0000313" key="9">
    <source>
        <dbReference type="EMBL" id="HHM02637.1"/>
    </source>
</evidence>
<dbReference type="InterPro" id="IPR027417">
    <property type="entry name" value="P-loop_NTPase"/>
</dbReference>
<dbReference type="Gene3D" id="3.40.50.2300">
    <property type="match status" value="1"/>
</dbReference>
<keyword evidence="6" id="KW-0597">Phosphoprotein</keyword>
<evidence type="ECO:0000256" key="4">
    <source>
        <dbReference type="ARBA" id="ARBA00023125"/>
    </source>
</evidence>
<evidence type="ECO:0000256" key="2">
    <source>
        <dbReference type="ARBA" id="ARBA00022840"/>
    </source>
</evidence>
<dbReference type="PANTHER" id="PTHR32071">
    <property type="entry name" value="TRANSCRIPTIONAL REGULATORY PROTEIN"/>
    <property type="match status" value="1"/>
</dbReference>
<dbReference type="InterPro" id="IPR009057">
    <property type="entry name" value="Homeodomain-like_sf"/>
</dbReference>
<dbReference type="PROSITE" id="PS50110">
    <property type="entry name" value="RESPONSE_REGULATORY"/>
    <property type="match status" value="1"/>
</dbReference>
<dbReference type="InterPro" id="IPR002197">
    <property type="entry name" value="HTH_Fis"/>
</dbReference>
<dbReference type="Pfam" id="PF25601">
    <property type="entry name" value="AAA_lid_14"/>
    <property type="match status" value="1"/>
</dbReference>
<dbReference type="GO" id="GO:0043565">
    <property type="term" value="F:sequence-specific DNA binding"/>
    <property type="evidence" value="ECO:0007669"/>
    <property type="project" value="InterPro"/>
</dbReference>
<evidence type="ECO:0000256" key="1">
    <source>
        <dbReference type="ARBA" id="ARBA00022741"/>
    </source>
</evidence>
<dbReference type="InterPro" id="IPR025662">
    <property type="entry name" value="Sigma_54_int_dom_ATP-bd_1"/>
</dbReference>
<evidence type="ECO:0000259" key="7">
    <source>
        <dbReference type="PROSITE" id="PS50045"/>
    </source>
</evidence>
<dbReference type="PROSITE" id="PS00675">
    <property type="entry name" value="SIGMA54_INTERACT_1"/>
    <property type="match status" value="1"/>
</dbReference>
<dbReference type="PROSITE" id="PS00688">
    <property type="entry name" value="SIGMA54_INTERACT_3"/>
    <property type="match status" value="1"/>
</dbReference>
<feature type="modified residue" description="4-aspartylphosphate" evidence="6">
    <location>
        <position position="51"/>
    </location>
</feature>
<dbReference type="InterPro" id="IPR011006">
    <property type="entry name" value="CheY-like_superfamily"/>
</dbReference>
<dbReference type="SMART" id="SM00382">
    <property type="entry name" value="AAA"/>
    <property type="match status" value="1"/>
</dbReference>
<dbReference type="InterPro" id="IPR003593">
    <property type="entry name" value="AAA+_ATPase"/>
</dbReference>
<keyword evidence="2" id="KW-0067">ATP-binding</keyword>
<keyword evidence="3" id="KW-0805">Transcription regulation</keyword>
<dbReference type="CDD" id="cd17574">
    <property type="entry name" value="REC_OmpR"/>
    <property type="match status" value="1"/>
</dbReference>
<name>A0A7V5RQ50_CALAY</name>
<evidence type="ECO:0000256" key="5">
    <source>
        <dbReference type="ARBA" id="ARBA00023163"/>
    </source>
</evidence>
<comment type="caution">
    <text evidence="9">The sequence shown here is derived from an EMBL/GenBank/DDBJ whole genome shotgun (WGS) entry which is preliminary data.</text>
</comment>
<dbReference type="InterPro" id="IPR058031">
    <property type="entry name" value="AAA_lid_NorR"/>
</dbReference>
<evidence type="ECO:0000256" key="6">
    <source>
        <dbReference type="PROSITE-ProRule" id="PRU00169"/>
    </source>
</evidence>
<dbReference type="PRINTS" id="PR01590">
    <property type="entry name" value="HTHFIS"/>
</dbReference>
<dbReference type="GO" id="GO:0000160">
    <property type="term" value="P:phosphorelay signal transduction system"/>
    <property type="evidence" value="ECO:0007669"/>
    <property type="project" value="InterPro"/>
</dbReference>
<dbReference type="PANTHER" id="PTHR32071:SF57">
    <property type="entry name" value="C4-DICARBOXYLATE TRANSPORT TRANSCRIPTIONAL REGULATORY PROTEIN DCTD"/>
    <property type="match status" value="1"/>
</dbReference>
<dbReference type="AlphaFoldDB" id="A0A7V5RQ50"/>
<proteinExistence type="predicted"/>
<gene>
    <name evidence="9" type="ORF">ENJ15_06450</name>
</gene>
<dbReference type="EMBL" id="DRLI01000248">
    <property type="protein sequence ID" value="HHM02637.1"/>
    <property type="molecule type" value="Genomic_DNA"/>
</dbReference>
<dbReference type="Gene3D" id="1.10.8.60">
    <property type="match status" value="1"/>
</dbReference>
<protein>
    <submittedName>
        <fullName evidence="9">Sigma-54-dependent Fis family transcriptional regulator</fullName>
    </submittedName>
</protein>
<dbReference type="Pfam" id="PF00158">
    <property type="entry name" value="Sigma54_activat"/>
    <property type="match status" value="1"/>
</dbReference>
<dbReference type="GO" id="GO:0006355">
    <property type="term" value="P:regulation of DNA-templated transcription"/>
    <property type="evidence" value="ECO:0007669"/>
    <property type="project" value="InterPro"/>
</dbReference>
<dbReference type="Pfam" id="PF00072">
    <property type="entry name" value="Response_reg"/>
    <property type="match status" value="1"/>
</dbReference>
<reference evidence="9" key="1">
    <citation type="journal article" date="2020" name="mSystems">
        <title>Genome- and Community-Level Interaction Insights into Carbon Utilization and Element Cycling Functions of Hydrothermarchaeota in Hydrothermal Sediment.</title>
        <authorList>
            <person name="Zhou Z."/>
            <person name="Liu Y."/>
            <person name="Xu W."/>
            <person name="Pan J."/>
            <person name="Luo Z.H."/>
            <person name="Li M."/>
        </authorList>
    </citation>
    <scope>NUCLEOTIDE SEQUENCE [LARGE SCALE GENOMIC DNA]</scope>
    <source>
        <strain evidence="9">HyVt-460</strain>
    </source>
</reference>